<organism evidence="1">
    <name type="scientific">Acinetobacter baumannii</name>
    <dbReference type="NCBI Taxonomy" id="470"/>
    <lineage>
        <taxon>Bacteria</taxon>
        <taxon>Pseudomonadati</taxon>
        <taxon>Pseudomonadota</taxon>
        <taxon>Gammaproteobacteria</taxon>
        <taxon>Moraxellales</taxon>
        <taxon>Moraxellaceae</taxon>
        <taxon>Acinetobacter</taxon>
        <taxon>Acinetobacter calcoaceticus/baumannii complex</taxon>
    </lineage>
</organism>
<gene>
    <name evidence="1" type="ORF">JHZ39_002607</name>
</gene>
<protein>
    <submittedName>
        <fullName evidence="1">Uncharacterized protein</fullName>
    </submittedName>
</protein>
<sequence>MAVKKNTALELDFLKWLQQQVEYIQNARGITLQSAQLTYEIDENGEPSFGIEVVPLVIEATAEGKI</sequence>
<accession>A0A9P2LAU4</accession>
<dbReference type="AlphaFoldDB" id="A0A9P2LAU4"/>
<name>A0A9P2LAU4_ACIBA</name>
<evidence type="ECO:0000313" key="1">
    <source>
        <dbReference type="EMBL" id="EGY2378203.1"/>
    </source>
</evidence>
<dbReference type="RefSeq" id="WP_000279300.1">
    <property type="nucleotide sequence ID" value="NZ_CACSGU010000031.1"/>
</dbReference>
<proteinExistence type="predicted"/>
<dbReference type="EMBL" id="AAYLMQ010000033">
    <property type="protein sequence ID" value="EGY2378203.1"/>
    <property type="molecule type" value="Genomic_DNA"/>
</dbReference>
<reference evidence="1" key="1">
    <citation type="submission" date="2020-12" db="EMBL/GenBank/DDBJ databases">
        <authorList>
            <consortium name="Clinical and Environmental Microbiology Branch: Whole genome sequencing antimicrobial resistance pathogens in the healthcare setting"/>
        </authorList>
    </citation>
    <scope>NUCLEOTIDE SEQUENCE</scope>
    <source>
        <strain evidence="1">2018HL-00813</strain>
    </source>
</reference>
<comment type="caution">
    <text evidence="1">The sequence shown here is derived from an EMBL/GenBank/DDBJ whole genome shotgun (WGS) entry which is preliminary data.</text>
</comment>